<gene>
    <name evidence="1" type="ORF">LSALG_LOCUS23630</name>
</gene>
<evidence type="ECO:0000313" key="1">
    <source>
        <dbReference type="EMBL" id="CAI9284073.1"/>
    </source>
</evidence>
<proteinExistence type="predicted"/>
<reference evidence="1" key="1">
    <citation type="submission" date="2023-04" db="EMBL/GenBank/DDBJ databases">
        <authorList>
            <person name="Vijverberg K."/>
            <person name="Xiong W."/>
            <person name="Schranz E."/>
        </authorList>
    </citation>
    <scope>NUCLEOTIDE SEQUENCE</scope>
</reference>
<dbReference type="AlphaFoldDB" id="A0AA35Z1Q5"/>
<dbReference type="Proteomes" id="UP001177003">
    <property type="component" value="Chromosome 5"/>
</dbReference>
<evidence type="ECO:0000313" key="2">
    <source>
        <dbReference type="Proteomes" id="UP001177003"/>
    </source>
</evidence>
<organism evidence="1 2">
    <name type="scientific">Lactuca saligna</name>
    <name type="common">Willowleaf lettuce</name>
    <dbReference type="NCBI Taxonomy" id="75948"/>
    <lineage>
        <taxon>Eukaryota</taxon>
        <taxon>Viridiplantae</taxon>
        <taxon>Streptophyta</taxon>
        <taxon>Embryophyta</taxon>
        <taxon>Tracheophyta</taxon>
        <taxon>Spermatophyta</taxon>
        <taxon>Magnoliopsida</taxon>
        <taxon>eudicotyledons</taxon>
        <taxon>Gunneridae</taxon>
        <taxon>Pentapetalae</taxon>
        <taxon>asterids</taxon>
        <taxon>campanulids</taxon>
        <taxon>Asterales</taxon>
        <taxon>Asteraceae</taxon>
        <taxon>Cichorioideae</taxon>
        <taxon>Cichorieae</taxon>
        <taxon>Lactucinae</taxon>
        <taxon>Lactuca</taxon>
    </lineage>
</organism>
<keyword evidence="2" id="KW-1185">Reference proteome</keyword>
<protein>
    <submittedName>
        <fullName evidence="1">Uncharacterized protein</fullName>
    </submittedName>
</protein>
<accession>A0AA35Z1Q5</accession>
<name>A0AA35Z1Q5_LACSI</name>
<sequence>MDLEFNFSRYVLNEMKNNLQEKRKDKFLMYPRFLQMIFDNQYPDIERKGQSLDLKSLGANTFCLMKQNRKGDDEIVQEDIVLYMLMMRRMMMELKWFMVMIYQMADVIANLDSTTRIPPRADATLAITPSKSDIHETQSSYPPLKRRRVDLRAQHCSLIFFKVESSSAPGGSSTPQPVHDVASERLSRFLAQQDFDPAPPDEGMSIGAGSSGGVDPLIFELQAKIIILNQKIIEKDVFIGILDVRFSDFENENLEKSQRISALQLNLGALSAGYLDMKNKVISKFGKKFK</sequence>
<dbReference type="EMBL" id="OX465081">
    <property type="protein sequence ID" value="CAI9284073.1"/>
    <property type="molecule type" value="Genomic_DNA"/>
</dbReference>